<keyword evidence="6" id="KW-1185">Reference proteome</keyword>
<dbReference type="PANTHER" id="PTHR43046:SF14">
    <property type="entry name" value="MUTT_NUDIX FAMILY PROTEIN"/>
    <property type="match status" value="1"/>
</dbReference>
<dbReference type="PANTHER" id="PTHR43046">
    <property type="entry name" value="GDP-MANNOSE MANNOSYL HYDROLASE"/>
    <property type="match status" value="1"/>
</dbReference>
<dbReference type="GO" id="GO:0016787">
    <property type="term" value="F:hydrolase activity"/>
    <property type="evidence" value="ECO:0007669"/>
    <property type="project" value="UniProtKB-KW"/>
</dbReference>
<feature type="domain" description="Nudix hydrolase" evidence="4">
    <location>
        <begin position="12"/>
        <end position="138"/>
    </location>
</feature>
<accession>A0ABY4SHY8</accession>
<dbReference type="Proteomes" id="UP001056201">
    <property type="component" value="Chromosome 2"/>
</dbReference>
<dbReference type="InterPro" id="IPR015797">
    <property type="entry name" value="NUDIX_hydrolase-like_dom_sf"/>
</dbReference>
<dbReference type="PROSITE" id="PS00893">
    <property type="entry name" value="NUDIX_BOX"/>
    <property type="match status" value="1"/>
</dbReference>
<evidence type="ECO:0000256" key="1">
    <source>
        <dbReference type="ARBA" id="ARBA00001946"/>
    </source>
</evidence>
<dbReference type="SUPFAM" id="SSF55811">
    <property type="entry name" value="Nudix"/>
    <property type="match status" value="1"/>
</dbReference>
<dbReference type="CDD" id="cd04688">
    <property type="entry name" value="NUDIX_Hydrolase"/>
    <property type="match status" value="1"/>
</dbReference>
<gene>
    <name evidence="5" type="ORF">MW290_22950</name>
</gene>
<sequence length="172" mass="18912">MISFSTGGWRFHLRAAAIVLHGDAVLLHRLADDPFWALPGGRVEIGETAEAAVKREMQEELGVDVQVQRLLAVVENLFSYRGQPQHGLEMHFLVALPPDSPLLNCAPFERVEEGGVGLDGHATSHARLHFRWFPLGEIGSIDLRPAFLSDFLASGIAAGTTHIAHIVHDDRR</sequence>
<name>A0ABY4SHY8_AQUTE</name>
<dbReference type="Gene3D" id="3.90.79.10">
    <property type="entry name" value="Nucleoside Triphosphate Pyrophosphohydrolase"/>
    <property type="match status" value="1"/>
</dbReference>
<keyword evidence="2 3" id="KW-0378">Hydrolase</keyword>
<protein>
    <submittedName>
        <fullName evidence="5">NUDIX hydrolase</fullName>
    </submittedName>
</protein>
<reference evidence="5" key="1">
    <citation type="submission" date="2022-05" db="EMBL/GenBank/DDBJ databases">
        <title>An RpoN-dependent PEP-CTERM gene is involved in floc formation of an Aquincola tertiaricarbonis strain.</title>
        <authorList>
            <person name="Qiu D."/>
            <person name="Xia M."/>
        </authorList>
    </citation>
    <scope>NUCLEOTIDE SEQUENCE</scope>
    <source>
        <strain evidence="5">RN12</strain>
    </source>
</reference>
<proteinExistence type="inferred from homology"/>
<evidence type="ECO:0000313" key="5">
    <source>
        <dbReference type="EMBL" id="URI11775.1"/>
    </source>
</evidence>
<evidence type="ECO:0000256" key="3">
    <source>
        <dbReference type="RuleBase" id="RU003476"/>
    </source>
</evidence>
<evidence type="ECO:0000313" key="6">
    <source>
        <dbReference type="Proteomes" id="UP001056201"/>
    </source>
</evidence>
<evidence type="ECO:0000259" key="4">
    <source>
        <dbReference type="Pfam" id="PF00293"/>
    </source>
</evidence>
<comment type="cofactor">
    <cofactor evidence="1">
        <name>Mg(2+)</name>
        <dbReference type="ChEBI" id="CHEBI:18420"/>
    </cofactor>
</comment>
<dbReference type="Pfam" id="PF00293">
    <property type="entry name" value="NUDIX"/>
    <property type="match status" value="1"/>
</dbReference>
<comment type="similarity">
    <text evidence="3">Belongs to the Nudix hydrolase family.</text>
</comment>
<dbReference type="InterPro" id="IPR000086">
    <property type="entry name" value="NUDIX_hydrolase_dom"/>
</dbReference>
<dbReference type="PRINTS" id="PR00502">
    <property type="entry name" value="NUDIXFAMILY"/>
</dbReference>
<dbReference type="InterPro" id="IPR020476">
    <property type="entry name" value="Nudix_hydrolase"/>
</dbReference>
<evidence type="ECO:0000256" key="2">
    <source>
        <dbReference type="ARBA" id="ARBA00022801"/>
    </source>
</evidence>
<dbReference type="EMBL" id="CP097636">
    <property type="protein sequence ID" value="URI11775.1"/>
    <property type="molecule type" value="Genomic_DNA"/>
</dbReference>
<organism evidence="5 6">
    <name type="scientific">Aquincola tertiaricarbonis</name>
    <dbReference type="NCBI Taxonomy" id="391953"/>
    <lineage>
        <taxon>Bacteria</taxon>
        <taxon>Pseudomonadati</taxon>
        <taxon>Pseudomonadota</taxon>
        <taxon>Betaproteobacteria</taxon>
        <taxon>Burkholderiales</taxon>
        <taxon>Sphaerotilaceae</taxon>
        <taxon>Aquincola</taxon>
    </lineage>
</organism>
<dbReference type="InterPro" id="IPR020084">
    <property type="entry name" value="NUDIX_hydrolase_CS"/>
</dbReference>